<dbReference type="KEGG" id="vg:54990872"/>
<name>I7J3S3_9CAUD</name>
<evidence type="ECO:0000313" key="3">
    <source>
        <dbReference type="Proteomes" id="UP000002907"/>
    </source>
</evidence>
<dbReference type="CDD" id="cd00254">
    <property type="entry name" value="LT-like"/>
    <property type="match status" value="1"/>
</dbReference>
<sequence length="1253" mass="136357">MTFKADVNKPTEYDGIIADSEKANGLPNGLLKLVMMIENRNDPKNRVSPKGASGVMQVMPSNFESLGITDPENPEQNIFGAGKLMAQLNKQYGGDVGAMLAHYNGGNRAASDYLAGKEMNPETTDYLSYAAPYFDFKKPSGFGRKMMGAATAQMDNRLPSDLAGADVTGEEELYTGMDASLDAQLKSEAQLADWSAENALKYGFGDTLTAALGHMASRENDPNFIMGDSQFEDIRKQIPNGLNSTQTDRLYNSRSQDDFQYNLNKTVEENDLMARVAQQDGWGKAGATAAIISGGLLDPVALPLSTFGAVGRVVRGANIASTVTRGAAEAAVVTGAISPIIQTADKGSWSGADVAMHMGAAAVFGAGISTLGRLGTAGAEFTRATQEATLRRMQGAPEYQPRANVDEVGTPINFRDAQQQSTSAEGSDLGAGVTEVHRAANAWDETVTPEMAKVQKRRDAWYNNPLREKVTGWSDSEGVVLARSKSKTARFLQAMWSGNAAGLGKQEARTAAVMKEQMLEQMQYETIPELKGLFQNTLDGKGLADYMAGGAKDQQAAFSRAVQLERYKHRMYRADNGGDSKGYVSDASADIQRAAKVLDDLYGKTKKMHMDSQTEHADVLAKEDSVGYIEQRPDFNKLVHADTETRKAFLDMVKDDYRAEATAKINNLRKERDGWMEAAYKRAEQDMEKPWVNEFLSDPNKYFDKHVSQLSKKLQKEMDRRASHWWDNALKDPETRYQNSEASLMTLAREMAGEWFTGKEVDADLVTAFQKSLTEKWSDTSRRELNMLNKRTVNGQELYMLDMFSHDVFGATTRTMNDTAGRVAMAKMGWKTEQDIADSIDAMRFDGATAREIESAKFISDVILNRAKGLDNTPLVQAASNVVFAQMMGKLPTSLIADLPTIIGNLGVGGMVDALGGMAKHVVDGSMFVKNGRPTPLGRDLEKALNGLTGHDHLLWVPQQLNADGMAMEAGGSILRRSAAAARFTATVSGANATARTIGTAVTKTTVDRLHKYFKTGKGLSEVRLQDVGLHPEQLGRIKEQFDLHSTDKDFGLDKWDARAREEFVSAAHRFTNQNRIDRSYAGEVPKWSRDNILGYLYSKFRIIGIRAQEKVLMRNVTIMDSNTVGLLTAGIAYATFMAYARIHLDAATSKDGAKTLKDRLTPWGVTETALRLSSVFGLGSEIGNLGTLLTGGGFQGSDTPVTGAIGNFIGAGQAVGKAVTGEGTGEAAVDNVFKALPGGNSYLMMGIKNNIK</sequence>
<dbReference type="EMBL" id="HE956707">
    <property type="protein sequence ID" value="CCI88423.2"/>
    <property type="molecule type" value="Genomic_DNA"/>
</dbReference>
<dbReference type="PANTHER" id="PTHR37423:SF2">
    <property type="entry name" value="MEMBRANE-BOUND LYTIC MUREIN TRANSGLYCOSYLASE C"/>
    <property type="match status" value="1"/>
</dbReference>
<keyword evidence="3" id="KW-1185">Reference proteome</keyword>
<organism evidence="2 3">
    <name type="scientific">Yersinia phage phiR8-01</name>
    <dbReference type="NCBI Taxonomy" id="1206556"/>
    <lineage>
        <taxon>Viruses</taxon>
        <taxon>Duplodnaviria</taxon>
        <taxon>Heunggongvirae</taxon>
        <taxon>Uroviricota</taxon>
        <taxon>Caudoviricetes</taxon>
        <taxon>Autographivirales</taxon>
        <taxon>Autonotataviridae</taxon>
        <taxon>Melnykvirinae</taxon>
        <taxon>Pienvirus</taxon>
        <taxon>Pienvirus R801</taxon>
    </lineage>
</organism>
<dbReference type="SUPFAM" id="SSF53955">
    <property type="entry name" value="Lysozyme-like"/>
    <property type="match status" value="1"/>
</dbReference>
<dbReference type="PANTHER" id="PTHR37423">
    <property type="entry name" value="SOLUBLE LYTIC MUREIN TRANSGLYCOSYLASE-RELATED"/>
    <property type="match status" value="1"/>
</dbReference>
<dbReference type="RefSeq" id="YP_009800376.1">
    <property type="nucleotide sequence ID" value="NC_047951.1"/>
</dbReference>
<dbReference type="Pfam" id="PF01464">
    <property type="entry name" value="SLT"/>
    <property type="match status" value="1"/>
</dbReference>
<accession>I7J3S3</accession>
<dbReference type="InterPro" id="IPR008258">
    <property type="entry name" value="Transglycosylase_SLT_dom_1"/>
</dbReference>
<gene>
    <name evidence="2" type="primary">g042</name>
    <name evidence="2" type="ORF">BN110_004</name>
</gene>
<reference evidence="2" key="1">
    <citation type="submission" date="2012-06" db="EMBL/GenBank/DDBJ databases">
        <title>Genomic characterization of five bacteriophages specific for Yersinia species.</title>
        <authorList>
            <person name="Skurnik M."/>
            <person name="Nawaz A."/>
            <person name="Happonen L."/>
            <person name="Butcher S."/>
            <person name="Mattinen L."/>
        </authorList>
    </citation>
    <scope>NUCLEOTIDE SEQUENCE [LARGE SCALE GENOMIC DNA]</scope>
</reference>
<dbReference type="InterPro" id="IPR023346">
    <property type="entry name" value="Lysozyme-like_dom_sf"/>
</dbReference>
<proteinExistence type="predicted"/>
<dbReference type="Gene3D" id="1.10.530.10">
    <property type="match status" value="1"/>
</dbReference>
<dbReference type="GeneID" id="54990872"/>
<protein>
    <submittedName>
        <fullName evidence="2">Lytic transglycosylase, catalytic</fullName>
    </submittedName>
</protein>
<evidence type="ECO:0000313" key="2">
    <source>
        <dbReference type="EMBL" id="CCI88423.2"/>
    </source>
</evidence>
<feature type="domain" description="Transglycosylase SLT" evidence="1">
    <location>
        <begin position="18"/>
        <end position="115"/>
    </location>
</feature>
<evidence type="ECO:0000259" key="1">
    <source>
        <dbReference type="Pfam" id="PF01464"/>
    </source>
</evidence>
<dbReference type="Proteomes" id="UP000002907">
    <property type="component" value="Segment"/>
</dbReference>